<keyword evidence="7" id="KW-0735">Signal-anchor</keyword>
<keyword evidence="16" id="KW-1185">Reference proteome</keyword>
<comment type="subcellular location">
    <subcellularLocation>
        <location evidence="1">Golgi apparatus membrane</location>
        <topology evidence="1">Single-pass type II membrane protein</topology>
    </subcellularLocation>
</comment>
<dbReference type="InterPro" id="IPR002659">
    <property type="entry name" value="Glyco_trans_31"/>
</dbReference>
<feature type="compositionally biased region" description="Polar residues" evidence="12">
    <location>
        <begin position="153"/>
        <end position="162"/>
    </location>
</feature>
<keyword evidence="9" id="KW-0333">Golgi apparatus</keyword>
<dbReference type="Pfam" id="PF01762">
    <property type="entry name" value="Galactosyl_T"/>
    <property type="match status" value="1"/>
</dbReference>
<dbReference type="PROSITE" id="PS51304">
    <property type="entry name" value="GALECTIN"/>
    <property type="match status" value="1"/>
</dbReference>
<evidence type="ECO:0000313" key="16">
    <source>
        <dbReference type="Proteomes" id="UP001497522"/>
    </source>
</evidence>
<evidence type="ECO:0000313" key="15">
    <source>
        <dbReference type="EMBL" id="CAK9867051.1"/>
    </source>
</evidence>
<dbReference type="Pfam" id="PF00337">
    <property type="entry name" value="Gal-bind_lectin"/>
    <property type="match status" value="1"/>
</dbReference>
<accession>A0ABP1AX02</accession>
<evidence type="ECO:0000259" key="14">
    <source>
        <dbReference type="PROSITE" id="PS51304"/>
    </source>
</evidence>
<proteinExistence type="inferred from homology"/>
<evidence type="ECO:0000256" key="9">
    <source>
        <dbReference type="ARBA" id="ARBA00023034"/>
    </source>
</evidence>
<feature type="transmembrane region" description="Helical" evidence="13">
    <location>
        <begin position="7"/>
        <end position="23"/>
    </location>
</feature>
<evidence type="ECO:0000256" key="10">
    <source>
        <dbReference type="ARBA" id="ARBA00023136"/>
    </source>
</evidence>
<evidence type="ECO:0000256" key="2">
    <source>
        <dbReference type="ARBA" id="ARBA00004922"/>
    </source>
</evidence>
<evidence type="ECO:0000256" key="11">
    <source>
        <dbReference type="ARBA" id="ARBA00023211"/>
    </source>
</evidence>
<dbReference type="InterPro" id="IPR001079">
    <property type="entry name" value="Galectin_CRD"/>
</dbReference>
<evidence type="ECO:0000256" key="4">
    <source>
        <dbReference type="ARBA" id="ARBA00022676"/>
    </source>
</evidence>
<feature type="domain" description="Galectin" evidence="14">
    <location>
        <begin position="208"/>
        <end position="414"/>
    </location>
</feature>
<evidence type="ECO:0000256" key="8">
    <source>
        <dbReference type="ARBA" id="ARBA00022989"/>
    </source>
</evidence>
<evidence type="ECO:0000256" key="1">
    <source>
        <dbReference type="ARBA" id="ARBA00004323"/>
    </source>
</evidence>
<dbReference type="Gene3D" id="3.90.550.50">
    <property type="match status" value="1"/>
</dbReference>
<reference evidence="15" key="1">
    <citation type="submission" date="2024-03" db="EMBL/GenBank/DDBJ databases">
        <authorList>
            <consortium name="ELIXIR-Norway"/>
            <consortium name="Elixir Norway"/>
        </authorList>
    </citation>
    <scope>NUCLEOTIDE SEQUENCE</scope>
</reference>
<evidence type="ECO:0000256" key="3">
    <source>
        <dbReference type="ARBA" id="ARBA00008661"/>
    </source>
</evidence>
<name>A0ABP1AX02_9BRYO</name>
<evidence type="ECO:0000256" key="13">
    <source>
        <dbReference type="SAM" id="Phobius"/>
    </source>
</evidence>
<dbReference type="EMBL" id="OZ023718">
    <property type="protein sequence ID" value="CAK9867051.1"/>
    <property type="molecule type" value="Genomic_DNA"/>
</dbReference>
<keyword evidence="4" id="KW-0328">Glycosyltransferase</keyword>
<dbReference type="Gene3D" id="2.60.120.200">
    <property type="match status" value="1"/>
</dbReference>
<evidence type="ECO:0000256" key="7">
    <source>
        <dbReference type="ARBA" id="ARBA00022968"/>
    </source>
</evidence>
<dbReference type="SMART" id="SM00908">
    <property type="entry name" value="Gal-bind_lectin"/>
    <property type="match status" value="1"/>
</dbReference>
<dbReference type="SUPFAM" id="SSF49899">
    <property type="entry name" value="Concanavalin A-like lectins/glucanases"/>
    <property type="match status" value="1"/>
</dbReference>
<dbReference type="Proteomes" id="UP001497522">
    <property type="component" value="Chromosome 17"/>
</dbReference>
<feature type="region of interest" description="Disordered" evidence="12">
    <location>
        <begin position="152"/>
        <end position="206"/>
    </location>
</feature>
<keyword evidence="10 13" id="KW-0472">Membrane</keyword>
<evidence type="ECO:0000256" key="12">
    <source>
        <dbReference type="SAM" id="MobiDB-lite"/>
    </source>
</evidence>
<keyword evidence="6 13" id="KW-0812">Transmembrane</keyword>
<comment type="similarity">
    <text evidence="3">Belongs to the glycosyltransferase 31 family.</text>
</comment>
<sequence length="699" mass="78691">MKRLHVEVILVIFLTIFIVRYYFSMGIVAKHPATTTTTTIVYSKSSPSINNATVKLLSPNLQEKEAATSAQLQSLDHSSSSAPSSVNSTIETINQPDDEDVFSKPIIEPVWGSLVRILKRPETLQAAQKASKAGILGWKELMKEIESDEAALNRTSNHTSPQGLKKVGVESRQCPNSSTFSDFSSASSGLSSTQQQHSSSWRSSSSHHELPIPCGLVVDSSITIVATPGGQRSGDSFEITLLGPSQLKGEADDAPIFLNYSVQFTGDNNNSTNPPVIVQSTWTSEKQWQHEERCPSSSYSSPAIDKHPEFLAPGSGIAAVDGLEICNAEVGKVVTRPEKSLEKTNTVDKDQKCWFPFSTGLPFTATLRMGLEGFHMTVNGKHISSFAYHQGMEPWSVNRIWINGNIQPTWMAVNGLPNAKDSVMVPDLKATKMPLMMSKNIELFIGVFSTSENFDRRMAIRTTWMQYPLIRNGTIVVRFFIGMHHNKHANKELWNEAVTYGDIQILPFVDNYDLIVFKTVAVCMYATMVMKTKYVMKTDDDTFVRIDGVQAAYRKRNMNHSLWLGLMEFSSVPHRDPSSKWYVRIEEWPEPQYPTWAHGPGYIISEDIAQFVVKGHQEKNLKKRLKYFKLEDVALGMWIEEYQRRTHIHVEFMDDKLFVNMGCEPNYVIAHYQSPPKMHCLWNLLLRGNFSCCHIDSEA</sequence>
<dbReference type="InterPro" id="IPR013320">
    <property type="entry name" value="ConA-like_dom_sf"/>
</dbReference>
<feature type="compositionally biased region" description="Low complexity" evidence="12">
    <location>
        <begin position="177"/>
        <end position="204"/>
    </location>
</feature>
<comment type="pathway">
    <text evidence="2">Protein modification; protein glycosylation.</text>
</comment>
<keyword evidence="5" id="KW-0808">Transferase</keyword>
<evidence type="ECO:0000256" key="5">
    <source>
        <dbReference type="ARBA" id="ARBA00022679"/>
    </source>
</evidence>
<dbReference type="PANTHER" id="PTHR11214:SF3">
    <property type="entry name" value="BETA-1,3-GALACTOSYLTRANSFERASE 6"/>
    <property type="match status" value="1"/>
</dbReference>
<keyword evidence="11" id="KW-0464">Manganese</keyword>
<protein>
    <recommendedName>
        <fullName evidence="14">Galectin domain-containing protein</fullName>
    </recommendedName>
</protein>
<keyword evidence="8 13" id="KW-1133">Transmembrane helix</keyword>
<evidence type="ECO:0000256" key="6">
    <source>
        <dbReference type="ARBA" id="ARBA00022692"/>
    </source>
</evidence>
<dbReference type="PANTHER" id="PTHR11214">
    <property type="entry name" value="BETA-1,3-N-ACETYLGLUCOSAMINYLTRANSFERASE"/>
    <property type="match status" value="1"/>
</dbReference>
<organism evidence="15 16">
    <name type="scientific">Sphagnum jensenii</name>
    <dbReference type="NCBI Taxonomy" id="128206"/>
    <lineage>
        <taxon>Eukaryota</taxon>
        <taxon>Viridiplantae</taxon>
        <taxon>Streptophyta</taxon>
        <taxon>Embryophyta</taxon>
        <taxon>Bryophyta</taxon>
        <taxon>Sphagnophytina</taxon>
        <taxon>Sphagnopsida</taxon>
        <taxon>Sphagnales</taxon>
        <taxon>Sphagnaceae</taxon>
        <taxon>Sphagnum</taxon>
    </lineage>
</organism>
<gene>
    <name evidence="15" type="ORF">CSSPJE1EN2_LOCUS10046</name>
</gene>